<sequence length="833" mass="91523">MAAQPYETMFYEVMWRTWARGVPYPMPWWLQSYFRDWPGDDGGMFPTKQAALASNALYRYWNMVGVKDAHQESLVGQAGEVEPVYERFAVTFFLIVDGTLHLPQLTSAGAPAPALEQHRQDGYLPVVVTTYHPPAAVSVEQRTLSTVVGRQNHVAVLNRLVVRPSGPGGRTGQLGVAVVPVKPSGFTRYGKSGEALQTSQLSFLRYLKAEGRLETNTGAGPVFATAPASFGLYGNDDGVDNADHYLAVSPFVELAAGRALNGSEQARDARAGLCSAAFLWPFDVTSGQEFTLDLWLPVDDFRDASDFADLTAQPAGAFEAANAAFWRQKLDRSGMQATLPPVVRHLWQQYRSCRADLLILADDGAIHPGPTIYDSFWIRDSSVEAVACSLAGDDGLAGAQLGRHHLEVFQTGTGRIGPASAYGFFGGEHERDAQEWDANGEALWAFGRFDRIQGSAAAFGAKVYWPYVLQGARWIRDNRSADGIMLSGWSAEHIGDRNQPHYWDDLWSLAGLYEAARIAERIGAAEVAELWAAFDSLKAATAASVRWVLTQQRNEGQWETYVPSGPGGDRGLYSTIIGAAAYFHPTRLYYGAKLGDDLDLAFRLTLDTIWSHFVQGGFRHDKSWQAYGPYLTLQLAHAFLLIGDLDRMDALLGWAIGNAAYAKVSREPGAADQWQVTTGTWNEQHAYPVASDFTEMPFRVWYMGDMPHGWAAAEFMLLLREMLFFEAGEDDARELYVAPGVLPRWLRGDGGHSVTVADAATTYGTPFGYTLNHDEANRTVRIDITQPVPGVTYVYPCRLGIVTDAAADGVAVPAEGGDVRLPAGTRRAEIRYR</sequence>
<keyword evidence="2" id="KW-1185">Reference proteome</keyword>
<reference evidence="1 2" key="1">
    <citation type="submission" date="2024-10" db="EMBL/GenBank/DDBJ databases">
        <title>The Natural Products Discovery Center: Release of the First 8490 Sequenced Strains for Exploring Actinobacteria Biosynthetic Diversity.</title>
        <authorList>
            <person name="Kalkreuter E."/>
            <person name="Kautsar S.A."/>
            <person name="Yang D."/>
            <person name="Bader C.D."/>
            <person name="Teijaro C.N."/>
            <person name="Fluegel L."/>
            <person name="Davis C.M."/>
            <person name="Simpson J.R."/>
            <person name="Lauterbach L."/>
            <person name="Steele A.D."/>
            <person name="Gui C."/>
            <person name="Meng S."/>
            <person name="Li G."/>
            <person name="Viehrig K."/>
            <person name="Ye F."/>
            <person name="Su P."/>
            <person name="Kiefer A.F."/>
            <person name="Nichols A."/>
            <person name="Cepeda A.J."/>
            <person name="Yan W."/>
            <person name="Fan B."/>
            <person name="Jiang Y."/>
            <person name="Adhikari A."/>
            <person name="Zheng C.-J."/>
            <person name="Schuster L."/>
            <person name="Cowan T.M."/>
            <person name="Smanski M.J."/>
            <person name="Chevrette M.G."/>
            <person name="De Carvalho L.P.S."/>
            <person name="Shen B."/>
        </authorList>
    </citation>
    <scope>NUCLEOTIDE SEQUENCE [LARGE SCALE GENOMIC DNA]</scope>
    <source>
        <strain evidence="1 2">NPDC000087</strain>
    </source>
</reference>
<dbReference type="InterPro" id="IPR008928">
    <property type="entry name" value="6-hairpin_glycosidase_sf"/>
</dbReference>
<dbReference type="Gene3D" id="1.50.10.10">
    <property type="match status" value="1"/>
</dbReference>
<gene>
    <name evidence="1" type="ORF">ACFY35_33295</name>
</gene>
<dbReference type="EMBL" id="JBIAZU010000006">
    <property type="protein sequence ID" value="MFF5294339.1"/>
    <property type="molecule type" value="Genomic_DNA"/>
</dbReference>
<dbReference type="SUPFAM" id="SSF48208">
    <property type="entry name" value="Six-hairpin glycosidases"/>
    <property type="match status" value="1"/>
</dbReference>
<organism evidence="1 2">
    <name type="scientific">Paractinoplanes globisporus</name>
    <dbReference type="NCBI Taxonomy" id="113565"/>
    <lineage>
        <taxon>Bacteria</taxon>
        <taxon>Bacillati</taxon>
        <taxon>Actinomycetota</taxon>
        <taxon>Actinomycetes</taxon>
        <taxon>Micromonosporales</taxon>
        <taxon>Micromonosporaceae</taxon>
        <taxon>Paractinoplanes</taxon>
    </lineage>
</organism>
<evidence type="ECO:0000313" key="1">
    <source>
        <dbReference type="EMBL" id="MFF5294339.1"/>
    </source>
</evidence>
<proteinExistence type="predicted"/>
<name>A0ABW6WM20_9ACTN</name>
<dbReference type="RefSeq" id="WP_020514853.1">
    <property type="nucleotide sequence ID" value="NZ_JBIAZU010000006.1"/>
</dbReference>
<evidence type="ECO:0000313" key="2">
    <source>
        <dbReference type="Proteomes" id="UP001602245"/>
    </source>
</evidence>
<comment type="caution">
    <text evidence="1">The sequence shown here is derived from an EMBL/GenBank/DDBJ whole genome shotgun (WGS) entry which is preliminary data.</text>
</comment>
<dbReference type="Proteomes" id="UP001602245">
    <property type="component" value="Unassembled WGS sequence"/>
</dbReference>
<dbReference type="InterPro" id="IPR012341">
    <property type="entry name" value="6hp_glycosidase-like_sf"/>
</dbReference>
<accession>A0ABW6WM20</accession>
<protein>
    <submittedName>
        <fullName evidence="1">Uncharacterized protein</fullName>
    </submittedName>
</protein>